<comment type="caution">
    <text evidence="1">The sequence shown here is derived from an EMBL/GenBank/DDBJ whole genome shotgun (WGS) entry which is preliminary data.</text>
</comment>
<keyword evidence="2" id="KW-1185">Reference proteome</keyword>
<sequence>MIEQRVNLTKNQGVDLNNTGRLSAVGTVLDSSWFLTLNQGDITDSETWRLS</sequence>
<evidence type="ECO:0000313" key="1">
    <source>
        <dbReference type="EMBL" id="MEK9512492.1"/>
    </source>
</evidence>
<gene>
    <name evidence="1" type="ORF">AAEJ74_12555</name>
</gene>
<dbReference type="RefSeq" id="WP_006623927.1">
    <property type="nucleotide sequence ID" value="NZ_JBBWYZ010000010.1"/>
</dbReference>
<name>A0ABU9EKS7_LIMFS</name>
<dbReference type="EMBL" id="JBBWYZ010000010">
    <property type="protein sequence ID" value="MEK9512492.1"/>
    <property type="molecule type" value="Genomic_DNA"/>
</dbReference>
<proteinExistence type="predicted"/>
<reference evidence="1 2" key="1">
    <citation type="journal article" date="2024" name="Front. Microbiol.">
        <title>Transcriptomic insights into the dominance of two phototrophs throughout the water column of a tropical hypersaline-alkaline crater lake (Dziani Dzaha, Mayotte).</title>
        <authorList>
            <person name="Duperron S."/>
            <person name="Halary S."/>
            <person name="Bouly J.-P."/>
            <person name="Roussel T."/>
            <person name="Hugoni M."/>
            <person name="Bruto M."/>
            <person name="Oger P."/>
            <person name="Duval C."/>
            <person name="Woo A."/>
            <person name="Jezequiel D."/>
            <person name="Ader M."/>
            <person name="Leboulanger C."/>
            <person name="Agogue H."/>
            <person name="Grossi V."/>
            <person name="Trousselier M."/>
            <person name="Bernard C."/>
        </authorList>
    </citation>
    <scope>NUCLEOTIDE SEQUENCE [LARGE SCALE GENOMIC DNA]</scope>
    <source>
        <strain evidence="1 2">PMC 851.14</strain>
    </source>
</reference>
<protein>
    <submittedName>
        <fullName evidence="1">Uncharacterized protein</fullName>
    </submittedName>
</protein>
<accession>A0ABU9EKS7</accession>
<organism evidence="1 2">
    <name type="scientific">Limnospira fusiformis PMC 851.14</name>
    <dbReference type="NCBI Taxonomy" id="2219512"/>
    <lineage>
        <taxon>Bacteria</taxon>
        <taxon>Bacillati</taxon>
        <taxon>Cyanobacteriota</taxon>
        <taxon>Cyanophyceae</taxon>
        <taxon>Oscillatoriophycideae</taxon>
        <taxon>Oscillatoriales</taxon>
        <taxon>Sirenicapillariaceae</taxon>
        <taxon>Limnospira</taxon>
    </lineage>
</organism>
<evidence type="ECO:0000313" key="2">
    <source>
        <dbReference type="Proteomes" id="UP001387447"/>
    </source>
</evidence>
<dbReference type="Proteomes" id="UP001387447">
    <property type="component" value="Unassembled WGS sequence"/>
</dbReference>